<feature type="repeat" description="ARM" evidence="5">
    <location>
        <begin position="337"/>
        <end position="380"/>
    </location>
</feature>
<dbReference type="PANTHER" id="PTHR45976">
    <property type="entry name" value="ARMADILLO SEGMENT POLARITY PROTEIN"/>
    <property type="match status" value="1"/>
</dbReference>
<dbReference type="GO" id="GO:0005737">
    <property type="term" value="C:cytoplasm"/>
    <property type="evidence" value="ECO:0007669"/>
    <property type="project" value="UniProtKB-SubCell"/>
</dbReference>
<protein>
    <submittedName>
        <fullName evidence="7">Beta-catenin</fullName>
    </submittedName>
</protein>
<dbReference type="FunFam" id="1.25.10.10:FF:000015">
    <property type="entry name" value="Catenin beta-1"/>
    <property type="match status" value="1"/>
</dbReference>
<dbReference type="InterPro" id="IPR013284">
    <property type="entry name" value="Beta-catenin"/>
</dbReference>
<dbReference type="GO" id="GO:0005911">
    <property type="term" value="C:cell-cell junction"/>
    <property type="evidence" value="ECO:0007669"/>
    <property type="project" value="UniProtKB-ARBA"/>
</dbReference>
<dbReference type="InterPro" id="IPR000225">
    <property type="entry name" value="Armadillo"/>
</dbReference>
<dbReference type="InterPro" id="IPR011989">
    <property type="entry name" value="ARM-like"/>
</dbReference>
<dbReference type="PRINTS" id="PR01869">
    <property type="entry name" value="BCATNINFAMLY"/>
</dbReference>
<evidence type="ECO:0000256" key="4">
    <source>
        <dbReference type="ARBA" id="ARBA00022737"/>
    </source>
</evidence>
<dbReference type="SUPFAM" id="SSF48371">
    <property type="entry name" value="ARM repeat"/>
    <property type="match status" value="1"/>
</dbReference>
<evidence type="ECO:0000256" key="3">
    <source>
        <dbReference type="ARBA" id="ARBA00022490"/>
    </source>
</evidence>
<feature type="compositionally biased region" description="Polar residues" evidence="6">
    <location>
        <begin position="45"/>
        <end position="60"/>
    </location>
</feature>
<evidence type="ECO:0000256" key="5">
    <source>
        <dbReference type="PROSITE-ProRule" id="PRU00259"/>
    </source>
</evidence>
<dbReference type="AlphaFoldDB" id="I6XU18"/>
<keyword evidence="3" id="KW-0963">Cytoplasm</keyword>
<feature type="region of interest" description="Disordered" evidence="6">
    <location>
        <begin position="45"/>
        <end position="66"/>
    </location>
</feature>
<accession>I6XU18</accession>
<dbReference type="SMART" id="SM00185">
    <property type="entry name" value="ARM"/>
    <property type="match status" value="12"/>
</dbReference>
<reference evidence="7" key="1">
    <citation type="journal article" date="2012" name="PLoS ONE">
        <title>Involvement of Wnt signaling pathways in the metamorphosis of the bryozoan Bugula neritina.</title>
        <authorList>
            <person name="Wong Y.H."/>
            <person name="Wang H."/>
            <person name="Ravasi T."/>
            <person name="Qian P.Y."/>
        </authorList>
    </citation>
    <scope>NUCLEOTIDE SEQUENCE</scope>
</reference>
<evidence type="ECO:0000256" key="6">
    <source>
        <dbReference type="SAM" id="MobiDB-lite"/>
    </source>
</evidence>
<dbReference type="PROSITE" id="PS50176">
    <property type="entry name" value="ARM_REPEAT"/>
    <property type="match status" value="9"/>
</dbReference>
<feature type="repeat" description="ARM" evidence="5">
    <location>
        <begin position="253"/>
        <end position="295"/>
    </location>
</feature>
<evidence type="ECO:0000313" key="7">
    <source>
        <dbReference type="EMBL" id="AFN44722.1"/>
    </source>
</evidence>
<feature type="repeat" description="ARM" evidence="5">
    <location>
        <begin position="466"/>
        <end position="508"/>
    </location>
</feature>
<organism evidence="7">
    <name type="scientific">Bugula neritina</name>
    <name type="common">Brown bryozoan</name>
    <name type="synonym">Sertularia neritina</name>
    <dbReference type="NCBI Taxonomy" id="10212"/>
    <lineage>
        <taxon>Eukaryota</taxon>
        <taxon>Metazoa</taxon>
        <taxon>Spiralia</taxon>
        <taxon>Lophotrochozoa</taxon>
        <taxon>Bryozoa</taxon>
        <taxon>Gymnolaemata</taxon>
        <taxon>Cheilostomatida</taxon>
        <taxon>Flustrina</taxon>
        <taxon>Buguloidea</taxon>
        <taxon>Bugulidae</taxon>
        <taxon>Bugula</taxon>
    </lineage>
</organism>
<comment type="similarity">
    <text evidence="2">Belongs to the beta-catenin family.</text>
</comment>
<keyword evidence="4" id="KW-0677">Repeat</keyword>
<dbReference type="GO" id="GO:0007155">
    <property type="term" value="P:cell adhesion"/>
    <property type="evidence" value="ECO:0007669"/>
    <property type="project" value="InterPro"/>
</dbReference>
<feature type="repeat" description="ARM" evidence="5">
    <location>
        <begin position="424"/>
        <end position="466"/>
    </location>
</feature>
<sequence>HAPVSANSYMDISDNGAAGPPITMDHQKQHQTMMWQQNQYMGDSGIQSSVTTRAPSLSGKSQHDEMDEQQAMFGEVQYPQQVPPSNRAAGGYTQEQVDEMNQQLNHSRPQRVRSAMFPETLDEGMQIPQAAIHPGAETAVQRLSEPSQMLKSAVVNLINYQDDTDLATKAIPELIKLLQDEDQVVISQAAMMVHQLSKKEASRHAIMNSPQMVAALVRAVTNSHDVETLRSVGGTLHNLSHHRQGLLAIFKSGGIPALVKLLGSPVESVLFYAITTLHNLLLHQEGSKQAIRIAGGLQKMVALLQRNNVKFLAIVTDCLQILAYGNQESKLIILASGGPGELVRVMRAYTYEKLLWTTSRVLKVLSVCQSNKPAIVEAGGMQALAAHLDHQSGRLVQNCLWTLRNLSDSANKVGPQGPQEGLDGLLHMLVQLLGQSDMNIVTCATGILSNLTCNNQRNKIITCQAGGIEALVRTILQAGDREDITEPAVCALRHLTSRHPEAEVAQNAVRLHYGLPVLVKLLHPPSRWPLIKAVVGLIRNLALCPANHAPLREHGALPRIVQLLIRAHQDTQRQRSSTASGGSSGSIVDGVRMEEIVDGTVGALHILAREHNNRGVIRGLNCIPLFVQLLYSPIESIQRVAAGVLCELAADKEGAEVIEEKGATAPLTELLHSRNEGVATYAAAVLFRMSEDKPQDYKKRLSVELSSSLHFPLSWNESGAAAAVSHEDPYNMYSQQSAAPPRQGGFMQNDMPAMDNGLPDLGTHPDFAFEQPEQNGLNNWFDTDL</sequence>
<evidence type="ECO:0000256" key="2">
    <source>
        <dbReference type="ARBA" id="ARBA00005462"/>
    </source>
</evidence>
<dbReference type="GO" id="GO:0045296">
    <property type="term" value="F:cadherin binding"/>
    <property type="evidence" value="ECO:0007669"/>
    <property type="project" value="InterPro"/>
</dbReference>
<feature type="repeat" description="ARM" evidence="5">
    <location>
        <begin position="211"/>
        <end position="254"/>
    </location>
</feature>
<dbReference type="Gene3D" id="1.25.10.10">
    <property type="entry name" value="Leucine-rich Repeat Variant"/>
    <property type="match status" value="1"/>
</dbReference>
<proteinExistence type="evidence at transcript level"/>
<evidence type="ECO:0000256" key="1">
    <source>
        <dbReference type="ARBA" id="ARBA00004496"/>
    </source>
</evidence>
<dbReference type="Pfam" id="PF00514">
    <property type="entry name" value="Arm"/>
    <property type="match status" value="4"/>
</dbReference>
<dbReference type="GO" id="GO:0016020">
    <property type="term" value="C:membrane"/>
    <property type="evidence" value="ECO:0007669"/>
    <property type="project" value="UniProtKB-ARBA"/>
</dbReference>
<feature type="non-terminal residue" evidence="7">
    <location>
        <position position="1"/>
    </location>
</feature>
<name>I6XU18_BUGNE</name>
<feature type="repeat" description="ARM" evidence="5">
    <location>
        <begin position="169"/>
        <end position="209"/>
    </location>
</feature>
<comment type="subcellular location">
    <subcellularLocation>
        <location evidence="1">Cytoplasm</location>
    </subcellularLocation>
</comment>
<dbReference type="InterPro" id="IPR016024">
    <property type="entry name" value="ARM-type_fold"/>
</dbReference>
<feature type="repeat" description="ARM" evidence="5">
    <location>
        <begin position="513"/>
        <end position="556"/>
    </location>
</feature>
<feature type="repeat" description="ARM" evidence="5">
    <location>
        <begin position="621"/>
        <end position="663"/>
    </location>
</feature>
<feature type="repeat" description="ARM" evidence="5">
    <location>
        <begin position="295"/>
        <end position="337"/>
    </location>
</feature>
<dbReference type="EMBL" id="JN900462">
    <property type="protein sequence ID" value="AFN44722.1"/>
    <property type="molecule type" value="mRNA"/>
</dbReference>